<name>A0A9P9WTK2_9PEZI</name>
<dbReference type="Pfam" id="PF04869">
    <property type="entry name" value="Uso1_p115_head"/>
    <property type="match status" value="1"/>
</dbReference>
<dbReference type="GO" id="GO:0012507">
    <property type="term" value="C:ER to Golgi transport vesicle membrane"/>
    <property type="evidence" value="ECO:0007669"/>
    <property type="project" value="TreeGrafter"/>
</dbReference>
<dbReference type="GO" id="GO:0000139">
    <property type="term" value="C:Golgi membrane"/>
    <property type="evidence" value="ECO:0007669"/>
    <property type="project" value="InterPro"/>
</dbReference>
<evidence type="ECO:0000256" key="1">
    <source>
        <dbReference type="ARBA" id="ARBA00004555"/>
    </source>
</evidence>
<evidence type="ECO:0000256" key="2">
    <source>
        <dbReference type="ARBA" id="ARBA00023034"/>
    </source>
</evidence>
<comment type="caution">
    <text evidence="7">The sequence shown here is derived from an EMBL/GenBank/DDBJ whole genome shotgun (WGS) entry which is preliminary data.</text>
</comment>
<dbReference type="Gene3D" id="1.20.5.1160">
    <property type="entry name" value="Vasodilator-stimulated phosphoprotein"/>
    <property type="match status" value="1"/>
</dbReference>
<dbReference type="Gene3D" id="1.25.10.10">
    <property type="entry name" value="Leucine-rich Repeat Variant"/>
    <property type="match status" value="1"/>
</dbReference>
<dbReference type="GO" id="GO:0048211">
    <property type="term" value="P:Golgi vesicle docking"/>
    <property type="evidence" value="ECO:0007669"/>
    <property type="project" value="TreeGrafter"/>
</dbReference>
<dbReference type="InterPro" id="IPR006955">
    <property type="entry name" value="Uso1_p115_C"/>
</dbReference>
<dbReference type="InterPro" id="IPR006953">
    <property type="entry name" value="Vesicle_Uso1_P115_head"/>
</dbReference>
<evidence type="ECO:0000313" key="7">
    <source>
        <dbReference type="EMBL" id="KAI1878872.1"/>
    </source>
</evidence>
<protein>
    <recommendedName>
        <fullName evidence="9">Vesicle tethering protein Uso1/P115-like head domain-containing protein</fullName>
    </recommendedName>
</protein>
<feature type="region of interest" description="Disordered" evidence="4">
    <location>
        <begin position="944"/>
        <end position="1003"/>
    </location>
</feature>
<proteinExistence type="predicted"/>
<dbReference type="Gene3D" id="1.20.5.170">
    <property type="match status" value="1"/>
</dbReference>
<evidence type="ECO:0008006" key="9">
    <source>
        <dbReference type="Google" id="ProtNLM"/>
    </source>
</evidence>
<evidence type="ECO:0000256" key="3">
    <source>
        <dbReference type="ARBA" id="ARBA00023054"/>
    </source>
</evidence>
<dbReference type="GO" id="GO:0006888">
    <property type="term" value="P:endoplasmic reticulum to Golgi vesicle-mediated transport"/>
    <property type="evidence" value="ECO:0007669"/>
    <property type="project" value="TreeGrafter"/>
</dbReference>
<dbReference type="InterPro" id="IPR016024">
    <property type="entry name" value="ARM-type_fold"/>
</dbReference>
<gene>
    <name evidence="7" type="ORF">JX265_003049</name>
</gene>
<accession>A0A9P9WTK2</accession>
<comment type="subcellular location">
    <subcellularLocation>
        <location evidence="1">Golgi apparatus</location>
    </subcellularLocation>
</comment>
<reference evidence="7" key="1">
    <citation type="submission" date="2021-03" db="EMBL/GenBank/DDBJ databases">
        <title>Revisited historic fungal species revealed as producer of novel bioactive compounds through whole genome sequencing and comparative genomics.</title>
        <authorList>
            <person name="Vignolle G.A."/>
            <person name="Hochenegger N."/>
            <person name="Mach R.L."/>
            <person name="Mach-Aigner A.R."/>
            <person name="Javad Rahimi M."/>
            <person name="Salim K.A."/>
            <person name="Chan C.M."/>
            <person name="Lim L.B.L."/>
            <person name="Cai F."/>
            <person name="Druzhinina I.S."/>
            <person name="U'Ren J.M."/>
            <person name="Derntl C."/>
        </authorList>
    </citation>
    <scope>NUCLEOTIDE SEQUENCE</scope>
    <source>
        <strain evidence="7">TUCIM 5799</strain>
    </source>
</reference>
<evidence type="ECO:0000313" key="8">
    <source>
        <dbReference type="Proteomes" id="UP000829685"/>
    </source>
</evidence>
<feature type="domain" description="Vesicle tethering protein Uso1/P115-like head" evidence="5">
    <location>
        <begin position="338"/>
        <end position="643"/>
    </location>
</feature>
<keyword evidence="3" id="KW-0175">Coiled coil</keyword>
<sequence>MATAPPQQSAGRAITVLSGRLNTATLLQDRRAAVLSLRGLAKDYPASVASECLKNLITSLSNDGEDVDTVQAVLQTILNFLQPNQNSLEAPEAAEDITLWVADEFALRPENMALLLSFLEQEDLFSRLYTLQLLHMILSVRTARTEEAILAAPLGLHRLVAVLGDKRDVVRNEGIALLTALTQDSSELQKIAVFNDAFDWIFSIIFGEGGLSDGDRVIEDCLILLGNLLRNNDPNAITFREAGCVPHLAKLLKSAHGLGNETEELATWALEQQERNTYALLAITRLFLRSASQRQLNQQAFYASDGLYHALQLAFSQAADTSIRAQALITCADTIADNPRLQERFPQLQVPSVTVTNTDVSNGKLSGKSVTLVYVIDALLEFALNVQSPAMFPLRMAACQCLKAYFNHHDEIRRHFVQQAVEGYRLGNPATDNVLAILAEDWFDPDSEASSDPYHYWFAAVLLLNLMGESWNSDILESAATNGDSRGAKSSPPRIRSIMMNWRQTLGLSNNRPALGYSMLITTWLFKNQVGINMFLEEPENLDSLIAAVLSGDQGDILVQGVCAVMLGIIYDFSTQESPVTRHELYQIIQAKVTPKRFLDAVWSLRSHPSIRDFDDTPHKAGDAGELPQVHFDELYVAFFQTYGDMVNVAIERGPDSEVEITESGEIIYVNRPLVEALRKTIDEKHSQWQDAESRWGSIKQQLESERAEHQRHAAELGRITGVNDALQRHHEDEVKSLQRKQEEEIRSLQRQIEDAARQNKDLTKNLENRRKDIDELQRKYEESTRGLQRKDDEIKSTRAANQKQIESMRQEAQKTAEAANAEAAEKAAEIQRQLDYLKKSSEAEAKRIQRRTEAEVADLRATISRQEVEIMKTSKAHSQELQSATQELQTTKQELQTVKQELQTAKQELKTAKQELQTAKQESTTKDKKIKEVEQKLRQLQDKLDEAQKAGKQSRQQQDKKAEDKIRELESKLKDAEKRKAQNEDQVSKLTSQLKEKDTEKAATQTELDDLLMVFGDLEEKAEKYKVSLIHRLTAGYLFQIC</sequence>
<dbReference type="PANTHER" id="PTHR10013:SF0">
    <property type="entry name" value="GENERAL VESICULAR TRANSPORT FACTOR P115"/>
    <property type="match status" value="1"/>
</dbReference>
<evidence type="ECO:0000256" key="4">
    <source>
        <dbReference type="SAM" id="MobiDB-lite"/>
    </source>
</evidence>
<evidence type="ECO:0000259" key="6">
    <source>
        <dbReference type="Pfam" id="PF04871"/>
    </source>
</evidence>
<dbReference type="GO" id="GO:0006886">
    <property type="term" value="P:intracellular protein transport"/>
    <property type="evidence" value="ECO:0007669"/>
    <property type="project" value="InterPro"/>
</dbReference>
<feature type="domain" description="Uso1/p115-like vesicle tethering protein C-terminal" evidence="6">
    <location>
        <begin position="931"/>
        <end position="1030"/>
    </location>
</feature>
<keyword evidence="8" id="KW-1185">Reference proteome</keyword>
<dbReference type="AlphaFoldDB" id="A0A9P9WTK2"/>
<dbReference type="GO" id="GO:0005795">
    <property type="term" value="C:Golgi stack"/>
    <property type="evidence" value="ECO:0007669"/>
    <property type="project" value="TreeGrafter"/>
</dbReference>
<dbReference type="SUPFAM" id="SSF48371">
    <property type="entry name" value="ARM repeat"/>
    <property type="match status" value="1"/>
</dbReference>
<evidence type="ECO:0000259" key="5">
    <source>
        <dbReference type="Pfam" id="PF04869"/>
    </source>
</evidence>
<feature type="compositionally biased region" description="Basic and acidic residues" evidence="4">
    <location>
        <begin position="780"/>
        <end position="797"/>
    </location>
</feature>
<dbReference type="Pfam" id="PF04871">
    <property type="entry name" value="Uso1_p115_C"/>
    <property type="match status" value="1"/>
</dbReference>
<dbReference type="GO" id="GO:0048280">
    <property type="term" value="P:vesicle fusion with Golgi apparatus"/>
    <property type="evidence" value="ECO:0007669"/>
    <property type="project" value="InterPro"/>
</dbReference>
<dbReference type="Proteomes" id="UP000829685">
    <property type="component" value="Unassembled WGS sequence"/>
</dbReference>
<dbReference type="GO" id="GO:0005783">
    <property type="term" value="C:endoplasmic reticulum"/>
    <property type="evidence" value="ECO:0007669"/>
    <property type="project" value="TreeGrafter"/>
</dbReference>
<dbReference type="PANTHER" id="PTHR10013">
    <property type="entry name" value="GENERAL VESICULAR TRANSPORT FACTOR P115"/>
    <property type="match status" value="1"/>
</dbReference>
<organism evidence="7 8">
    <name type="scientific">Neoarthrinium moseri</name>
    <dbReference type="NCBI Taxonomy" id="1658444"/>
    <lineage>
        <taxon>Eukaryota</taxon>
        <taxon>Fungi</taxon>
        <taxon>Dikarya</taxon>
        <taxon>Ascomycota</taxon>
        <taxon>Pezizomycotina</taxon>
        <taxon>Sordariomycetes</taxon>
        <taxon>Xylariomycetidae</taxon>
        <taxon>Amphisphaeriales</taxon>
        <taxon>Apiosporaceae</taxon>
        <taxon>Neoarthrinium</taxon>
    </lineage>
</organism>
<dbReference type="InterPro" id="IPR024095">
    <property type="entry name" value="Vesicle_P115"/>
</dbReference>
<keyword evidence="2" id="KW-0333">Golgi apparatus</keyword>
<dbReference type="EMBL" id="JAFIMR010000005">
    <property type="protein sequence ID" value="KAI1878872.1"/>
    <property type="molecule type" value="Genomic_DNA"/>
</dbReference>
<dbReference type="SUPFAM" id="SSF57997">
    <property type="entry name" value="Tropomyosin"/>
    <property type="match status" value="1"/>
</dbReference>
<dbReference type="InterPro" id="IPR011989">
    <property type="entry name" value="ARM-like"/>
</dbReference>
<feature type="region of interest" description="Disordered" evidence="4">
    <location>
        <begin position="780"/>
        <end position="821"/>
    </location>
</feature>
<feature type="compositionally biased region" description="Basic and acidic residues" evidence="4">
    <location>
        <begin position="958"/>
        <end position="988"/>
    </location>
</feature>